<organism evidence="2">
    <name type="scientific">Setaria italica</name>
    <name type="common">Foxtail millet</name>
    <name type="synonym">Panicum italicum</name>
    <dbReference type="NCBI Taxonomy" id="4555"/>
    <lineage>
        <taxon>Eukaryota</taxon>
        <taxon>Viridiplantae</taxon>
        <taxon>Streptophyta</taxon>
        <taxon>Embryophyta</taxon>
        <taxon>Tracheophyta</taxon>
        <taxon>Spermatophyta</taxon>
        <taxon>Magnoliopsida</taxon>
        <taxon>Liliopsida</taxon>
        <taxon>Poales</taxon>
        <taxon>Poaceae</taxon>
        <taxon>PACMAD clade</taxon>
        <taxon>Panicoideae</taxon>
        <taxon>Panicodae</taxon>
        <taxon>Paniceae</taxon>
        <taxon>Cenchrinae</taxon>
        <taxon>Setaria</taxon>
    </lineage>
</organism>
<feature type="compositionally biased region" description="Gly residues" evidence="1">
    <location>
        <begin position="240"/>
        <end position="257"/>
    </location>
</feature>
<evidence type="ECO:0000256" key="1">
    <source>
        <dbReference type="SAM" id="MobiDB-lite"/>
    </source>
</evidence>
<feature type="compositionally biased region" description="Low complexity" evidence="1">
    <location>
        <begin position="9"/>
        <end position="28"/>
    </location>
</feature>
<feature type="region of interest" description="Disordered" evidence="1">
    <location>
        <begin position="44"/>
        <end position="96"/>
    </location>
</feature>
<accession>A0A368RBM7</accession>
<dbReference type="AlphaFoldDB" id="A0A368RBM7"/>
<protein>
    <submittedName>
        <fullName evidence="2">Uncharacterized protein</fullName>
    </submittedName>
</protein>
<gene>
    <name evidence="2" type="ORF">SETIT_5G289800v2</name>
</gene>
<dbReference type="EMBL" id="CM003532">
    <property type="protein sequence ID" value="RCV26990.1"/>
    <property type="molecule type" value="Genomic_DNA"/>
</dbReference>
<proteinExistence type="predicted"/>
<sequence length="257" mass="26306">MPSPPPPASSWFFSGAASPRGRARAPSPDVGQAATLRRRACWLPSPAPFRPRRAAPLPASARTGGISCSGASRTGGGGVQHRRLGRQGASRWGSPDSLRARIFGRSRARIPSVDLKSFRLSAPGTATPSSSIAVAEKIPHRGTGWRPLRKRTAPGLLLLADRQRTPARASARTARCLRTAAAAAAVGEEDEADGGGKDAGADGEEVGAGGEEEEEGAEVEEEEGVAGRKASGEGRSAPAGRGGGGRRGGRGVWGRGG</sequence>
<feature type="region of interest" description="Disordered" evidence="1">
    <location>
        <begin position="184"/>
        <end position="257"/>
    </location>
</feature>
<reference evidence="2" key="1">
    <citation type="journal article" date="2012" name="Nat. Biotechnol.">
        <title>Reference genome sequence of the model plant Setaria.</title>
        <authorList>
            <person name="Bennetzen J.L."/>
            <person name="Schmutz J."/>
            <person name="Wang H."/>
            <person name="Percifield R."/>
            <person name="Hawkins J."/>
            <person name="Pontaroli A.C."/>
            <person name="Estep M."/>
            <person name="Feng L."/>
            <person name="Vaughn J.N."/>
            <person name="Grimwood J."/>
            <person name="Jenkins J."/>
            <person name="Barry K."/>
            <person name="Lindquist E."/>
            <person name="Hellsten U."/>
            <person name="Deshpande S."/>
            <person name="Wang X."/>
            <person name="Wu X."/>
            <person name="Mitros T."/>
            <person name="Triplett J."/>
            <person name="Yang X."/>
            <person name="Ye C.Y."/>
            <person name="Mauro-Herrera M."/>
            <person name="Wang L."/>
            <person name="Li P."/>
            <person name="Sharma M."/>
            <person name="Sharma R."/>
            <person name="Ronald P.C."/>
            <person name="Panaud O."/>
            <person name="Kellogg E.A."/>
            <person name="Brutnell T.P."/>
            <person name="Doust A.N."/>
            <person name="Tuskan G.A."/>
            <person name="Rokhsar D."/>
            <person name="Devos K.M."/>
        </authorList>
    </citation>
    <scope>NUCLEOTIDE SEQUENCE [LARGE SCALE GENOMIC DNA]</scope>
    <source>
        <strain evidence="2">Yugu1</strain>
    </source>
</reference>
<evidence type="ECO:0000313" key="2">
    <source>
        <dbReference type="EMBL" id="RCV26990.1"/>
    </source>
</evidence>
<name>A0A368RBM7_SETIT</name>
<feature type="region of interest" description="Disordered" evidence="1">
    <location>
        <begin position="1"/>
        <end position="32"/>
    </location>
</feature>
<feature type="compositionally biased region" description="Acidic residues" evidence="1">
    <location>
        <begin position="201"/>
        <end position="224"/>
    </location>
</feature>
<reference evidence="2" key="2">
    <citation type="submission" date="2015-07" db="EMBL/GenBank/DDBJ databases">
        <authorList>
            <person name="Noorani M."/>
        </authorList>
    </citation>
    <scope>NUCLEOTIDE SEQUENCE</scope>
    <source>
        <strain evidence="2">Yugu1</strain>
    </source>
</reference>